<dbReference type="SMART" id="SM00220">
    <property type="entry name" value="S_TKc"/>
    <property type="match status" value="1"/>
</dbReference>
<accession>A0ABT6NPG9</accession>
<sequence length="1128" mass="124371">MVDDRKTEPVPPLFFGPYQTIDAQAFGEGGMGVVYKAMHVDSREVVAIKTIKAADPTYVASIRREIRMLRRVQHPGLIPILADDVTDDGVPWIAMPFVQGPTLHDHLRLLPTRSPRALRPTLTLIRRLCVSLAFLHGEGLVHRDLKPQNVLLQGDRPVLIDLGIAGHFAGAPAREELDVPPWAGSPLYMAPEQFSGNLVDARADLYALGCILYECATGVPPFVGASNKATAEKHVHELLIPPSRRAPGVSPALEKLILRLLEKDPAKRMGYAADVAAELIALGAEADEDGPRARPYLYRPPFQGRKDLMALCGCAVESLQNKHRGGLMLIHGESGLGKTRLMMELVRAAQPRMNVLTAQCQAVSAGKDGATVGMRPLAPLLPLLRAAADRVRNSQADAEHVFGPRGRILAPYEPSLLDLPGQAEQKDPPPLPPRQAQARVIAAMLGVLVALGEREPLLVVLDDLQWADELTLRVLDAFAKAEPLTCGVLLIGTYRSEAARVEVDALLKMPGVDAMPLDRLKPWEIADIAVGMLATREPPRAVLEALTKHANGNPFFVAQYLHAALERGILRRDAAGNFGFDALGAAKEMASLPLPHTVEELITGRLDRLDAEGQAFTAWAAVLGETFDEELFRAGVQDGDVATEVLDALTLRGILEPKRDGSWGFAHGKLAEIAYLRIEPSKRTLLHRQAAEVLEARFGRVKTHAAELGHHFDRAGLHAKAARYFTQAATHARETFANANAIHLYEAAILARRRAPHTKGKPAELARLLESRGDMLALAARHEEALSAYDAALAENPAATPMDRARRLRKGGETWKARKQLSLALVLYQRAEASLAGAPRTRAWWNEWLRIQMERLFVYYLQGNMQALAALRAAVEPDVMAWGTAQIRARYYDRCAMLNLRCERYRVSKETLRCMRQSVAAARKGRDVHDLLGAEFDFGIILWLGVRLRKADLQMLQVLEGAKRAEYHEFQTRSAAYLAVISRRQAQTELTRERAEESLRLARQGQMREYIGVALANLAWVARRNDDCAEAERLGCAALAQWQLIGELAFPFQWLARLPLFAALLARGDLPGAVEQLRAVLAPNQQRLPSPIESVLVKAIDAFAEQQEDRAVSDLRAAFRVLRKLGYA</sequence>
<dbReference type="Pfam" id="PF00069">
    <property type="entry name" value="Pkinase"/>
    <property type="match status" value="1"/>
</dbReference>
<evidence type="ECO:0000259" key="3">
    <source>
        <dbReference type="PROSITE" id="PS50011"/>
    </source>
</evidence>
<evidence type="ECO:0000313" key="4">
    <source>
        <dbReference type="EMBL" id="MDI1430203.1"/>
    </source>
</evidence>
<dbReference type="Pfam" id="PF13191">
    <property type="entry name" value="AAA_16"/>
    <property type="match status" value="1"/>
</dbReference>
<dbReference type="InterPro" id="IPR041664">
    <property type="entry name" value="AAA_16"/>
</dbReference>
<proteinExistence type="predicted"/>
<dbReference type="RefSeq" id="WP_284720388.1">
    <property type="nucleotide sequence ID" value="NZ_JARZHI010000007.1"/>
</dbReference>
<dbReference type="SUPFAM" id="SSF56112">
    <property type="entry name" value="Protein kinase-like (PK-like)"/>
    <property type="match status" value="1"/>
</dbReference>
<dbReference type="PROSITE" id="PS00108">
    <property type="entry name" value="PROTEIN_KINASE_ST"/>
    <property type="match status" value="1"/>
</dbReference>
<comment type="caution">
    <text evidence="4">The sequence shown here is derived from an EMBL/GenBank/DDBJ whole genome shotgun (WGS) entry which is preliminary data.</text>
</comment>
<name>A0ABT6NPG9_9BACT</name>
<evidence type="ECO:0000256" key="2">
    <source>
        <dbReference type="ARBA" id="ARBA00022840"/>
    </source>
</evidence>
<dbReference type="InterPro" id="IPR027417">
    <property type="entry name" value="P-loop_NTPase"/>
</dbReference>
<dbReference type="InterPro" id="IPR000719">
    <property type="entry name" value="Prot_kinase_dom"/>
</dbReference>
<feature type="domain" description="Protein kinase" evidence="3">
    <location>
        <begin position="20"/>
        <end position="280"/>
    </location>
</feature>
<organism evidence="4 5">
    <name type="scientific">Polyangium sorediatum</name>
    <dbReference type="NCBI Taxonomy" id="889274"/>
    <lineage>
        <taxon>Bacteria</taxon>
        <taxon>Pseudomonadati</taxon>
        <taxon>Myxococcota</taxon>
        <taxon>Polyangia</taxon>
        <taxon>Polyangiales</taxon>
        <taxon>Polyangiaceae</taxon>
        <taxon>Polyangium</taxon>
    </lineage>
</organism>
<keyword evidence="1" id="KW-0547">Nucleotide-binding</keyword>
<dbReference type="GO" id="GO:0016301">
    <property type="term" value="F:kinase activity"/>
    <property type="evidence" value="ECO:0007669"/>
    <property type="project" value="UniProtKB-KW"/>
</dbReference>
<dbReference type="InterPro" id="IPR011009">
    <property type="entry name" value="Kinase-like_dom_sf"/>
</dbReference>
<dbReference type="PANTHER" id="PTHR16305">
    <property type="entry name" value="TESTICULAR SOLUBLE ADENYLYL CYCLASE"/>
    <property type="match status" value="1"/>
</dbReference>
<evidence type="ECO:0000256" key="1">
    <source>
        <dbReference type="ARBA" id="ARBA00022741"/>
    </source>
</evidence>
<gene>
    <name evidence="4" type="ORF">QHF89_11875</name>
</gene>
<keyword evidence="5" id="KW-1185">Reference proteome</keyword>
<dbReference type="InterPro" id="IPR008271">
    <property type="entry name" value="Ser/Thr_kinase_AS"/>
</dbReference>
<dbReference type="CDD" id="cd14014">
    <property type="entry name" value="STKc_PknB_like"/>
    <property type="match status" value="1"/>
</dbReference>
<dbReference type="Gene3D" id="1.10.510.10">
    <property type="entry name" value="Transferase(Phosphotransferase) domain 1"/>
    <property type="match status" value="1"/>
</dbReference>
<dbReference type="EMBL" id="JARZHI010000007">
    <property type="protein sequence ID" value="MDI1430203.1"/>
    <property type="molecule type" value="Genomic_DNA"/>
</dbReference>
<dbReference type="PANTHER" id="PTHR16305:SF28">
    <property type="entry name" value="GUANYLATE CYCLASE DOMAIN-CONTAINING PROTEIN"/>
    <property type="match status" value="1"/>
</dbReference>
<keyword evidence="4" id="KW-0418">Kinase</keyword>
<dbReference type="PROSITE" id="PS50011">
    <property type="entry name" value="PROTEIN_KINASE_DOM"/>
    <property type="match status" value="1"/>
</dbReference>
<dbReference type="Proteomes" id="UP001160301">
    <property type="component" value="Unassembled WGS sequence"/>
</dbReference>
<evidence type="ECO:0000313" key="5">
    <source>
        <dbReference type="Proteomes" id="UP001160301"/>
    </source>
</evidence>
<dbReference type="SUPFAM" id="SSF52540">
    <property type="entry name" value="P-loop containing nucleoside triphosphate hydrolases"/>
    <property type="match status" value="1"/>
</dbReference>
<protein>
    <submittedName>
        <fullName evidence="4">Protein kinase</fullName>
    </submittedName>
</protein>
<keyword evidence="4" id="KW-0808">Transferase</keyword>
<keyword evidence="2" id="KW-0067">ATP-binding</keyword>
<reference evidence="4 5" key="1">
    <citation type="submission" date="2023-04" db="EMBL/GenBank/DDBJ databases">
        <title>The genome sequence of Polyangium sorediatum DSM14670.</title>
        <authorList>
            <person name="Zhang X."/>
        </authorList>
    </citation>
    <scope>NUCLEOTIDE SEQUENCE [LARGE SCALE GENOMIC DNA]</scope>
    <source>
        <strain evidence="4 5">DSM 14670</strain>
    </source>
</reference>